<feature type="region of interest" description="Disordered" evidence="1">
    <location>
        <begin position="739"/>
        <end position="931"/>
    </location>
</feature>
<feature type="compositionally biased region" description="Basic and acidic residues" evidence="1">
    <location>
        <begin position="1307"/>
        <end position="1318"/>
    </location>
</feature>
<feature type="compositionally biased region" description="Acidic residues" evidence="1">
    <location>
        <begin position="1020"/>
        <end position="1029"/>
    </location>
</feature>
<feature type="compositionally biased region" description="Basic residues" evidence="1">
    <location>
        <begin position="223"/>
        <end position="233"/>
    </location>
</feature>
<feature type="compositionally biased region" description="Low complexity" evidence="1">
    <location>
        <begin position="912"/>
        <end position="931"/>
    </location>
</feature>
<dbReference type="OMA" id="EMKIDWH"/>
<feature type="region of interest" description="Disordered" evidence="1">
    <location>
        <begin position="1"/>
        <end position="102"/>
    </location>
</feature>
<feature type="compositionally biased region" description="Low complexity" evidence="1">
    <location>
        <begin position="83"/>
        <end position="97"/>
    </location>
</feature>
<dbReference type="PANTHER" id="PTHR20787">
    <property type="entry name" value="TREACLE"/>
    <property type="match status" value="1"/>
</dbReference>
<feature type="region of interest" description="Disordered" evidence="1">
    <location>
        <begin position="1376"/>
        <end position="1404"/>
    </location>
</feature>
<feature type="compositionally biased region" description="Low complexity" evidence="1">
    <location>
        <begin position="577"/>
        <end position="590"/>
    </location>
</feature>
<feature type="compositionally biased region" description="Polar residues" evidence="1">
    <location>
        <begin position="1182"/>
        <end position="1195"/>
    </location>
</feature>
<feature type="compositionally biased region" description="Polar residues" evidence="1">
    <location>
        <begin position="810"/>
        <end position="820"/>
    </location>
</feature>
<feature type="compositionally biased region" description="Low complexity" evidence="1">
    <location>
        <begin position="552"/>
        <end position="568"/>
    </location>
</feature>
<feature type="region of interest" description="Disordered" evidence="1">
    <location>
        <begin position="155"/>
        <end position="175"/>
    </location>
</feature>
<dbReference type="PRINTS" id="PR01503">
    <property type="entry name" value="TREACLE"/>
</dbReference>
<dbReference type="Proteomes" id="UP000594220">
    <property type="component" value="Unplaced"/>
</dbReference>
<dbReference type="Pfam" id="PF03546">
    <property type="entry name" value="Treacle"/>
    <property type="match status" value="1"/>
</dbReference>
<dbReference type="InterPro" id="IPR003993">
    <property type="entry name" value="Treacle_dom"/>
</dbReference>
<feature type="region of interest" description="Disordered" evidence="1">
    <location>
        <begin position="961"/>
        <end position="1069"/>
    </location>
</feature>
<dbReference type="GO" id="GO:0003723">
    <property type="term" value="F:RNA binding"/>
    <property type="evidence" value="ECO:0007669"/>
    <property type="project" value="TreeGrafter"/>
</dbReference>
<feature type="compositionally biased region" description="Acidic residues" evidence="1">
    <location>
        <begin position="894"/>
        <end position="908"/>
    </location>
</feature>
<feature type="compositionally biased region" description="Acidic residues" evidence="1">
    <location>
        <begin position="779"/>
        <end position="790"/>
    </location>
</feature>
<feature type="compositionally biased region" description="Basic residues" evidence="1">
    <location>
        <begin position="1319"/>
        <end position="1339"/>
    </location>
</feature>
<feature type="compositionally biased region" description="Low complexity" evidence="1">
    <location>
        <begin position="1083"/>
        <end position="1111"/>
    </location>
</feature>
<feature type="compositionally biased region" description="Low complexity" evidence="1">
    <location>
        <begin position="492"/>
        <end position="504"/>
    </location>
</feature>
<feature type="domain" description="Treacle protein" evidence="2">
    <location>
        <begin position="604"/>
        <end position="746"/>
    </location>
</feature>
<feature type="compositionally biased region" description="Acidic residues" evidence="1">
    <location>
        <begin position="606"/>
        <end position="617"/>
    </location>
</feature>
<evidence type="ECO:0000256" key="1">
    <source>
        <dbReference type="SAM" id="MobiDB-lite"/>
    </source>
</evidence>
<feature type="compositionally biased region" description="Low complexity" evidence="1">
    <location>
        <begin position="286"/>
        <end position="299"/>
    </location>
</feature>
<feature type="compositionally biased region" description="Low complexity" evidence="1">
    <location>
        <begin position="1167"/>
        <end position="1181"/>
    </location>
</feature>
<protein>
    <submittedName>
        <fullName evidence="3">Treacle ribosome biosis factor 1</fullName>
    </submittedName>
</protein>
<name>A0A7M4F1H5_CROPO</name>
<feature type="region of interest" description="Disordered" evidence="1">
    <location>
        <begin position="223"/>
        <end position="725"/>
    </location>
</feature>
<dbReference type="InterPro" id="IPR017859">
    <property type="entry name" value="Treacle"/>
</dbReference>
<feature type="compositionally biased region" description="Low complexity" evidence="1">
    <location>
        <begin position="326"/>
        <end position="337"/>
    </location>
</feature>
<organism evidence="3 4">
    <name type="scientific">Crocodylus porosus</name>
    <name type="common">Saltwater crocodile</name>
    <name type="synonym">Estuarine crocodile</name>
    <dbReference type="NCBI Taxonomy" id="8502"/>
    <lineage>
        <taxon>Eukaryota</taxon>
        <taxon>Metazoa</taxon>
        <taxon>Chordata</taxon>
        <taxon>Craniata</taxon>
        <taxon>Vertebrata</taxon>
        <taxon>Euteleostomi</taxon>
        <taxon>Archelosauria</taxon>
        <taxon>Archosauria</taxon>
        <taxon>Crocodylia</taxon>
        <taxon>Longirostres</taxon>
        <taxon>Crocodylidae</taxon>
        <taxon>Crocodylus</taxon>
    </lineage>
</organism>
<dbReference type="Ensembl" id="ENSCPRT00005021101.1">
    <property type="protein sequence ID" value="ENSCPRP00005018034.1"/>
    <property type="gene ID" value="ENSCPRG00005012551.1"/>
</dbReference>
<dbReference type="GeneTree" id="ENSGT00940000173795"/>
<feature type="compositionally biased region" description="Low complexity" evidence="1">
    <location>
        <begin position="707"/>
        <end position="725"/>
    </location>
</feature>
<feature type="compositionally biased region" description="Basic residues" evidence="1">
    <location>
        <begin position="44"/>
        <end position="55"/>
    </location>
</feature>
<feature type="compositionally biased region" description="Low complexity" evidence="1">
    <location>
        <begin position="446"/>
        <end position="458"/>
    </location>
</feature>
<feature type="compositionally biased region" description="Low complexity" evidence="1">
    <location>
        <begin position="638"/>
        <end position="654"/>
    </location>
</feature>
<gene>
    <name evidence="3" type="primary">TCOF1</name>
</gene>
<feature type="compositionally biased region" description="Low complexity" evidence="1">
    <location>
        <begin position="367"/>
        <end position="398"/>
    </location>
</feature>
<feature type="compositionally biased region" description="Acidic residues" evidence="1">
    <location>
        <begin position="1112"/>
        <end position="1122"/>
    </location>
</feature>
<reference evidence="3" key="1">
    <citation type="submission" date="2025-08" db="UniProtKB">
        <authorList>
            <consortium name="Ensembl"/>
        </authorList>
    </citation>
    <scope>IDENTIFICATION</scope>
</reference>
<proteinExistence type="predicted"/>
<dbReference type="GO" id="GO:0005730">
    <property type="term" value="C:nucleolus"/>
    <property type="evidence" value="ECO:0007669"/>
    <property type="project" value="TreeGrafter"/>
</dbReference>
<dbReference type="PANTHER" id="PTHR20787:SF10">
    <property type="entry name" value="TREACLE PROTEIN"/>
    <property type="match status" value="1"/>
</dbReference>
<evidence type="ECO:0000259" key="2">
    <source>
        <dbReference type="Pfam" id="PF03546"/>
    </source>
</evidence>
<feature type="compositionally biased region" description="Low complexity" evidence="1">
    <location>
        <begin position="1150"/>
        <end position="1159"/>
    </location>
</feature>
<feature type="compositionally biased region" description="Low complexity" evidence="1">
    <location>
        <begin position="1038"/>
        <end position="1055"/>
    </location>
</feature>
<accession>A0A7M4F1H5</accession>
<evidence type="ECO:0000313" key="3">
    <source>
        <dbReference type="Ensembl" id="ENSCPRP00005018034.1"/>
    </source>
</evidence>
<dbReference type="GO" id="GO:0097110">
    <property type="term" value="F:scaffold protein binding"/>
    <property type="evidence" value="ECO:0007669"/>
    <property type="project" value="TreeGrafter"/>
</dbReference>
<feature type="compositionally biased region" description="Polar residues" evidence="1">
    <location>
        <begin position="314"/>
        <end position="325"/>
    </location>
</feature>
<evidence type="ECO:0000313" key="4">
    <source>
        <dbReference type="Proteomes" id="UP000594220"/>
    </source>
</evidence>
<feature type="compositionally biased region" description="Polar residues" evidence="1">
    <location>
        <begin position="459"/>
        <end position="477"/>
    </location>
</feature>
<feature type="compositionally biased region" description="Low complexity" evidence="1">
    <location>
        <begin position="664"/>
        <end position="676"/>
    </location>
</feature>
<sequence>PLRLNPPGSPGRNGPAWKPRGAGRKNYPPHKAAPPEEAGGGAGKGRHAGRGRHGRGGPGRGGTRVPRSPGPQCVGWIVGRTFSPGGRRSAGSGSPAPCRSLRPRRCFQSLGRDDGVVQSAQDQPHDPPGALPALLASELGALHCTGFDCAAFHPPARPRGQPAASRGHGFQPGDRSQQLLACAPVTAPWRGGRAVAASAIPATSPKEFPSLPTSLEEIFTHWKKAPPNTKKRKAADGAGAVLEKKIRVPDPASSSESSEEEEGTAVKTEEAATLVIPNSAVKTQSSEDASSSSDDSAVAGRGIEVKTALAGGKATNSVQHATPNKASAPSSRPRPAATGRSKANKLKADVPAVASTPAKAGRKKAAPGKPGPAAATQARGAQSKAAATAKAAESSETSDSSESEDKEEKPGAKLPAPKIELKPTAAEVKSSEDSSDETSSEEEHNPPAALAKPAVKAAQTNATLTKSTPITLASTAKSPGKGSALSLQKPTAVAASQAKSASVKLTSPAQAAVSAKPEDTSESSDSSDSEHEEPTSLVQAKPAVKAAQTNATPTKSTPVTPVSTTRSPGKGSALSLRKPAASQARSAPAQLTSPAQAAGSAKSDDTLESSDSSDSEDEKPASTAQAKPAVKAAQTNATPTKSTPVTPVSTTRSPGKGSALSLRKPAASQAKSAPAQLTSPAQAAGSAKSDDALESSDSSDSEDEKPASAAQAKSPAKSLQPSLTLAKSASVALLSSKTTPALAKQTPKPAVLEQAKPVPGKNNTPTKAAVSTKPQDSSESSDDSDSEDEAPPVPISQKAGGVKRLPAPLTSPSKLSQTAKARTPVGAPGSTLKGKGSESESSGSSHSEVEETPAALKQPLKGIMKTGVAALPASSKKAQPPATPLPKAQGAAESSDDSSEESDSEEDALTLAQKLVQAKPKPAAAVPAAKTANTVAVKASTLRKGANAAAPSPVKAAVTLYQAAETSSSGSSESEEDVKAVSQPLLPSSLKSGTPFDKAKPSPADPPGANKGKESSDSSDSSESEEEETAQPPPKPAGAPQKPGRINEAESSSSESSEDEEQPSQSLLAGYPGLLKATVTSEVQQAGKAAVVAAPAPAPADALGKAAQADVSESESSSDSDTDVEKTLAPQKAGGKPLSLSSGQEPIAPKVASGKTAAAGKGGHGGAILKPALAKKALAAPQNDSGLKGTPTTMSPYALLSISPSKGESSRSESEDEATTAAKVPAGPAGGEPEGKKTVGKRKAKGGPGRAPKTPQSGDKENKKQKKPSLKRKLEAEDGGLGATGAPKEKKQKKQSGLETPKKKSKRADGAKKSLGSKEKKKSSKKKKAVKDKKKKSKKSSGLELGADGSSVHKKKKKKVGVDVVPVRQELVAQNGQCPRLPRQRRGPVRLLRVTGETPLLGKG</sequence>
<reference evidence="3" key="2">
    <citation type="submission" date="2025-09" db="UniProtKB">
        <authorList>
            <consortium name="Ensembl"/>
        </authorList>
    </citation>
    <scope>IDENTIFICATION</scope>
</reference>
<keyword evidence="4" id="KW-1185">Reference proteome</keyword>
<dbReference type="GO" id="GO:0042790">
    <property type="term" value="P:nucleolar large rRNA transcription by RNA polymerase I"/>
    <property type="evidence" value="ECO:0007669"/>
    <property type="project" value="TreeGrafter"/>
</dbReference>
<feature type="region of interest" description="Disordered" evidence="1">
    <location>
        <begin position="1083"/>
        <end position="1361"/>
    </location>
</feature>
<feature type="compositionally biased region" description="Acidic residues" evidence="1">
    <location>
        <begin position="692"/>
        <end position="703"/>
    </location>
</feature>